<keyword evidence="5 11" id="KW-0347">Helicase</keyword>
<dbReference type="FunFam" id="3.30.1640.10:FF:000007">
    <property type="entry name" value="DNA replication licensing factor MCM7"/>
    <property type="match status" value="1"/>
</dbReference>
<evidence type="ECO:0000256" key="3">
    <source>
        <dbReference type="ARBA" id="ARBA00022741"/>
    </source>
</evidence>
<dbReference type="PRINTS" id="PR01663">
    <property type="entry name" value="MCMPROTEIN7"/>
</dbReference>
<dbReference type="Pfam" id="PF17207">
    <property type="entry name" value="MCM_OB"/>
    <property type="match status" value="1"/>
</dbReference>
<dbReference type="AlphaFoldDB" id="A0A3M0IWD1"/>
<accession>A0A3M0IWD1</accession>
<dbReference type="OrthoDB" id="9421177at2759"/>
<dbReference type="GO" id="GO:0005634">
    <property type="term" value="C:nucleus"/>
    <property type="evidence" value="ECO:0007669"/>
    <property type="project" value="UniProtKB-SubCell"/>
</dbReference>
<dbReference type="PANTHER" id="PTHR23120">
    <property type="entry name" value="MAESTRO-RELATED HEAT DOMAIN-CONTAINING"/>
    <property type="match status" value="1"/>
</dbReference>
<feature type="domain" description="Maestro-like HEAT-repeats" evidence="14">
    <location>
        <begin position="236"/>
        <end position="327"/>
    </location>
</feature>
<dbReference type="GO" id="GO:0016887">
    <property type="term" value="F:ATP hydrolysis activity"/>
    <property type="evidence" value="ECO:0007669"/>
    <property type="project" value="RHEA"/>
</dbReference>
<organism evidence="15 16">
    <name type="scientific">Hirundo rustica rustica</name>
    <dbReference type="NCBI Taxonomy" id="333673"/>
    <lineage>
        <taxon>Eukaryota</taxon>
        <taxon>Metazoa</taxon>
        <taxon>Chordata</taxon>
        <taxon>Craniata</taxon>
        <taxon>Vertebrata</taxon>
        <taxon>Euteleostomi</taxon>
        <taxon>Archelosauria</taxon>
        <taxon>Archosauria</taxon>
        <taxon>Dinosauria</taxon>
        <taxon>Saurischia</taxon>
        <taxon>Theropoda</taxon>
        <taxon>Coelurosauria</taxon>
        <taxon>Aves</taxon>
        <taxon>Neognathae</taxon>
        <taxon>Neoaves</taxon>
        <taxon>Telluraves</taxon>
        <taxon>Australaves</taxon>
        <taxon>Passeriformes</taxon>
        <taxon>Sylvioidea</taxon>
        <taxon>Hirundinidae</taxon>
        <taxon>Hirundo</taxon>
    </lineage>
</organism>
<keyword evidence="16" id="KW-1185">Reference proteome</keyword>
<dbReference type="SMART" id="SM00350">
    <property type="entry name" value="MCM"/>
    <property type="match status" value="1"/>
</dbReference>
<keyword evidence="9 11" id="KW-0131">Cell cycle</keyword>
<dbReference type="InterPro" id="IPR008050">
    <property type="entry name" value="MCM7"/>
</dbReference>
<dbReference type="SUPFAM" id="SSF50249">
    <property type="entry name" value="Nucleic acid-binding proteins"/>
    <property type="match status" value="1"/>
</dbReference>
<evidence type="ECO:0000259" key="13">
    <source>
        <dbReference type="Pfam" id="PF17207"/>
    </source>
</evidence>
<gene>
    <name evidence="11" type="primary">MCM7</name>
    <name evidence="15" type="ORF">DUI87_30842</name>
</gene>
<dbReference type="Gene3D" id="3.30.1640.10">
    <property type="entry name" value="mini-chromosome maintenance (MCM) complex, chain A, domain 1"/>
    <property type="match status" value="1"/>
</dbReference>
<dbReference type="GO" id="GO:0003678">
    <property type="term" value="F:DNA helicase activity"/>
    <property type="evidence" value="ECO:0007669"/>
    <property type="project" value="UniProtKB-EC"/>
</dbReference>
<dbReference type="Pfam" id="PF21047">
    <property type="entry name" value="HEAT_Maestro"/>
    <property type="match status" value="1"/>
</dbReference>
<dbReference type="FunFam" id="2.20.28.10:FF:000004">
    <property type="entry name" value="DNA replication licensing factor MCM7"/>
    <property type="match status" value="1"/>
</dbReference>
<comment type="similarity">
    <text evidence="11">Belongs to the MCM family.</text>
</comment>
<dbReference type="GO" id="GO:0006270">
    <property type="term" value="P:DNA replication initiation"/>
    <property type="evidence" value="ECO:0007669"/>
    <property type="project" value="InterPro"/>
</dbReference>
<evidence type="ECO:0000256" key="5">
    <source>
        <dbReference type="ARBA" id="ARBA00022806"/>
    </source>
</evidence>
<evidence type="ECO:0000256" key="1">
    <source>
        <dbReference type="ARBA" id="ARBA00004123"/>
    </source>
</evidence>
<evidence type="ECO:0000259" key="14">
    <source>
        <dbReference type="Pfam" id="PF21047"/>
    </source>
</evidence>
<comment type="subcellular location">
    <subcellularLocation>
        <location evidence="1 11">Nucleus</location>
    </subcellularLocation>
</comment>
<dbReference type="GO" id="GO:0005737">
    <property type="term" value="C:cytoplasm"/>
    <property type="evidence" value="ECO:0007669"/>
    <property type="project" value="TreeGrafter"/>
</dbReference>
<comment type="function">
    <text evidence="11">Acts as component of the MCM2-7 complex (MCM complex) which is the replicative helicase essential for 'once per cell cycle' DNA replication initiation and elongation in eukaryotic cells. The active ATPase sites in the MCM2-7 ring are formed through the interaction surfaces of two neighboring subunits such that a critical structure of a conserved arginine finger motif is provided in trans relative to the ATP-binding site of the Walker A box of the adjacent subunit. The six ATPase active sites, however, are likely to contribute differentially to the complex helicase activity.</text>
</comment>
<comment type="caution">
    <text evidence="15">The sequence shown here is derived from an EMBL/GenBank/DDBJ whole genome shotgun (WGS) entry which is preliminary data.</text>
</comment>
<dbReference type="Proteomes" id="UP000269221">
    <property type="component" value="Unassembled WGS sequence"/>
</dbReference>
<keyword evidence="4 11" id="KW-0378">Hydrolase</keyword>
<sequence>MAPRDYNCEKEKAKRFFQEFYRDGTDRCKEFPYQDQLTALARRKQVALWVALDDVAEDDPELAEAVVDNARRNGRVFSDAVYELLPLYGSAEVREPRIRELYFRTPSCSKALSPRELRAGSVGASVTVQGIVTSASAVRPLLRVATYSCDQCGAEACQPIESPTFTPLLLCPSRECQTNRSGGRLYLRSQGSKFIKFQQLQIQEHDDRHVQLLSIQLFCKVMELVVDEGKKPLEKIVNKSLNPLLIHCNDENQCVANVPAIVRNIHQRLTSHVTVGARLQIDILRLAEEHPVDVVLTLLHCAPTCDRAAAVMWRAIGSSVPTLQKVMPTLLCVMEDWPVYRMFTSDGAYKEVFALAATLAVWVIVQVPECHEAVILYSSRLFVALFFHVVITTQQTPPEEGVNFWRACQKEDRLPSDPNRSQSS</sequence>
<evidence type="ECO:0000313" key="15">
    <source>
        <dbReference type="EMBL" id="RMB92792.1"/>
    </source>
</evidence>
<evidence type="ECO:0000259" key="12">
    <source>
        <dbReference type="Pfam" id="PF14551"/>
    </source>
</evidence>
<dbReference type="InterPro" id="IPR031327">
    <property type="entry name" value="MCM"/>
</dbReference>
<dbReference type="InterPro" id="IPR027925">
    <property type="entry name" value="MCM_N"/>
</dbReference>
<keyword evidence="8 11" id="KW-0539">Nucleus</keyword>
<comment type="catalytic activity">
    <reaction evidence="10">
        <text>ATP + H2O = ADP + phosphate + H(+)</text>
        <dbReference type="Rhea" id="RHEA:13065"/>
        <dbReference type="ChEBI" id="CHEBI:15377"/>
        <dbReference type="ChEBI" id="CHEBI:15378"/>
        <dbReference type="ChEBI" id="CHEBI:30616"/>
        <dbReference type="ChEBI" id="CHEBI:43474"/>
        <dbReference type="ChEBI" id="CHEBI:456216"/>
        <dbReference type="EC" id="3.6.4.12"/>
    </reaction>
    <physiologicalReaction direction="left-to-right" evidence="10">
        <dbReference type="Rhea" id="RHEA:13066"/>
    </physiologicalReaction>
</comment>
<dbReference type="Gene3D" id="2.40.50.140">
    <property type="entry name" value="Nucleic acid-binding proteins"/>
    <property type="match status" value="1"/>
</dbReference>
<dbReference type="GO" id="GO:0042555">
    <property type="term" value="C:MCM complex"/>
    <property type="evidence" value="ECO:0007669"/>
    <property type="project" value="InterPro"/>
</dbReference>
<proteinExistence type="inferred from homology"/>
<keyword evidence="3 11" id="KW-0547">Nucleotide-binding</keyword>
<dbReference type="GO" id="GO:0003677">
    <property type="term" value="F:DNA binding"/>
    <property type="evidence" value="ECO:0007669"/>
    <property type="project" value="UniProtKB-KW"/>
</dbReference>
<evidence type="ECO:0000256" key="9">
    <source>
        <dbReference type="ARBA" id="ARBA00023306"/>
    </source>
</evidence>
<feature type="domain" description="MCM OB" evidence="13">
    <location>
        <begin position="115"/>
        <end position="208"/>
    </location>
</feature>
<dbReference type="STRING" id="333673.A0A3M0IWD1"/>
<dbReference type="InterPro" id="IPR012340">
    <property type="entry name" value="NA-bd_OB-fold"/>
</dbReference>
<evidence type="ECO:0000256" key="11">
    <source>
        <dbReference type="RuleBase" id="RU365012"/>
    </source>
</evidence>
<dbReference type="EMBL" id="QRBI01000218">
    <property type="protein sequence ID" value="RMB92792.1"/>
    <property type="molecule type" value="Genomic_DNA"/>
</dbReference>
<evidence type="ECO:0000313" key="16">
    <source>
        <dbReference type="Proteomes" id="UP000269221"/>
    </source>
</evidence>
<name>A0A3M0IWD1_HIRRU</name>
<dbReference type="InterPro" id="IPR033762">
    <property type="entry name" value="MCM_OB"/>
</dbReference>
<protein>
    <recommendedName>
        <fullName evidence="11">DNA replication licensing factor MCM7</fullName>
        <ecNumber evidence="11">3.6.4.12</ecNumber>
    </recommendedName>
</protein>
<keyword evidence="2 11" id="KW-0235">DNA replication</keyword>
<evidence type="ECO:0000256" key="7">
    <source>
        <dbReference type="ARBA" id="ARBA00023125"/>
    </source>
</evidence>
<dbReference type="InterPro" id="IPR048465">
    <property type="entry name" value="Maestro-like_HEAT"/>
</dbReference>
<feature type="domain" description="MCM N-terminal" evidence="12">
    <location>
        <begin position="10"/>
        <end position="98"/>
    </location>
</feature>
<dbReference type="Pfam" id="PF14551">
    <property type="entry name" value="MCM_N"/>
    <property type="match status" value="1"/>
</dbReference>
<evidence type="ECO:0000256" key="8">
    <source>
        <dbReference type="ARBA" id="ARBA00023242"/>
    </source>
</evidence>
<evidence type="ECO:0000256" key="6">
    <source>
        <dbReference type="ARBA" id="ARBA00022840"/>
    </source>
</evidence>
<dbReference type="EC" id="3.6.4.12" evidence="11"/>
<evidence type="ECO:0000256" key="4">
    <source>
        <dbReference type="ARBA" id="ARBA00022801"/>
    </source>
</evidence>
<dbReference type="PANTHER" id="PTHR23120:SF42">
    <property type="entry name" value="MAESTRO HEAT-LIKE REPEAT FAMILY MEMBER 3"/>
    <property type="match status" value="1"/>
</dbReference>
<keyword evidence="7 11" id="KW-0238">DNA-binding</keyword>
<dbReference type="GO" id="GO:0005524">
    <property type="term" value="F:ATP binding"/>
    <property type="evidence" value="ECO:0007669"/>
    <property type="project" value="UniProtKB-KW"/>
</dbReference>
<evidence type="ECO:0000256" key="10">
    <source>
        <dbReference type="ARBA" id="ARBA00048432"/>
    </source>
</evidence>
<dbReference type="InterPro" id="IPR045206">
    <property type="entry name" value="Maestro_heat-like_prot"/>
</dbReference>
<keyword evidence="6 11" id="KW-0067">ATP-binding</keyword>
<reference evidence="15 16" key="1">
    <citation type="submission" date="2018-07" db="EMBL/GenBank/DDBJ databases">
        <title>A high quality draft genome assembly of the barn swallow (H. rustica rustica).</title>
        <authorList>
            <person name="Formenti G."/>
            <person name="Chiara M."/>
            <person name="Poveda L."/>
            <person name="Francoijs K.-J."/>
            <person name="Bonisoli-Alquati A."/>
            <person name="Canova L."/>
            <person name="Gianfranceschi L."/>
            <person name="Horner D.S."/>
            <person name="Saino N."/>
        </authorList>
    </citation>
    <scope>NUCLEOTIDE SEQUENCE [LARGE SCALE GENOMIC DNA]</scope>
    <source>
        <strain evidence="15">Chelidonia</strain>
        <tissue evidence="15">Blood</tissue>
    </source>
</reference>
<evidence type="ECO:0000256" key="2">
    <source>
        <dbReference type="ARBA" id="ARBA00022705"/>
    </source>
</evidence>